<comment type="pathway">
    <text evidence="3">Secondary metabolite biosynthesis; terpenoid biosynthesis.</text>
</comment>
<keyword evidence="11" id="KW-0503">Monooxygenase</keyword>
<gene>
    <name evidence="13" type="ORF">AAF712_001958</name>
</gene>
<evidence type="ECO:0000256" key="5">
    <source>
        <dbReference type="ARBA" id="ARBA00022617"/>
    </source>
</evidence>
<dbReference type="InterPro" id="IPR036396">
    <property type="entry name" value="Cyt_P450_sf"/>
</dbReference>
<dbReference type="InterPro" id="IPR002401">
    <property type="entry name" value="Cyt_P450_E_grp-I"/>
</dbReference>
<evidence type="ECO:0000256" key="7">
    <source>
        <dbReference type="ARBA" id="ARBA00022723"/>
    </source>
</evidence>
<dbReference type="InterPro" id="IPR050121">
    <property type="entry name" value="Cytochrome_P450_monoxygenase"/>
</dbReference>
<evidence type="ECO:0000256" key="3">
    <source>
        <dbReference type="ARBA" id="ARBA00004721"/>
    </source>
</evidence>
<accession>A0ABR3ADV6</accession>
<dbReference type="PANTHER" id="PTHR24305">
    <property type="entry name" value="CYTOCHROME P450"/>
    <property type="match status" value="1"/>
</dbReference>
<dbReference type="Proteomes" id="UP001437256">
    <property type="component" value="Unassembled WGS sequence"/>
</dbReference>
<dbReference type="EMBL" id="JBBXMP010000005">
    <property type="protein sequence ID" value="KAL0070737.1"/>
    <property type="molecule type" value="Genomic_DNA"/>
</dbReference>
<protein>
    <recommendedName>
        <fullName evidence="15">Cytochrome P450</fullName>
    </recommendedName>
</protein>
<reference evidence="13 14" key="1">
    <citation type="submission" date="2024-05" db="EMBL/GenBank/DDBJ databases">
        <title>A draft genome resource for the thread blight pathogen Marasmius tenuissimus strain MS-2.</title>
        <authorList>
            <person name="Yulfo-Soto G.E."/>
            <person name="Baruah I.K."/>
            <person name="Amoako-Attah I."/>
            <person name="Bukari Y."/>
            <person name="Meinhardt L.W."/>
            <person name="Bailey B.A."/>
            <person name="Cohen S.P."/>
        </authorList>
    </citation>
    <scope>NUCLEOTIDE SEQUENCE [LARGE SCALE GENOMIC DNA]</scope>
    <source>
        <strain evidence="13 14">MS-2</strain>
    </source>
</reference>
<keyword evidence="6" id="KW-0812">Transmembrane</keyword>
<keyword evidence="8" id="KW-1133">Transmembrane helix</keyword>
<comment type="subcellular location">
    <subcellularLocation>
        <location evidence="2">Membrane</location>
    </subcellularLocation>
</comment>
<keyword evidence="5" id="KW-0349">Heme</keyword>
<keyword evidence="14" id="KW-1185">Reference proteome</keyword>
<evidence type="ECO:0000313" key="13">
    <source>
        <dbReference type="EMBL" id="KAL0070737.1"/>
    </source>
</evidence>
<name>A0ABR3ADV6_9AGAR</name>
<evidence type="ECO:0000256" key="6">
    <source>
        <dbReference type="ARBA" id="ARBA00022692"/>
    </source>
</evidence>
<dbReference type="Pfam" id="PF00067">
    <property type="entry name" value="p450"/>
    <property type="match status" value="1"/>
</dbReference>
<evidence type="ECO:0000256" key="1">
    <source>
        <dbReference type="ARBA" id="ARBA00001971"/>
    </source>
</evidence>
<proteinExistence type="inferred from homology"/>
<dbReference type="InterPro" id="IPR001128">
    <property type="entry name" value="Cyt_P450"/>
</dbReference>
<evidence type="ECO:0000256" key="9">
    <source>
        <dbReference type="ARBA" id="ARBA00023002"/>
    </source>
</evidence>
<evidence type="ECO:0000256" key="2">
    <source>
        <dbReference type="ARBA" id="ARBA00004370"/>
    </source>
</evidence>
<dbReference type="PRINTS" id="PR00463">
    <property type="entry name" value="EP450I"/>
</dbReference>
<comment type="caution">
    <text evidence="13">The sequence shown here is derived from an EMBL/GenBank/DDBJ whole genome shotgun (WGS) entry which is preliminary data.</text>
</comment>
<comment type="cofactor">
    <cofactor evidence="1">
        <name>heme</name>
        <dbReference type="ChEBI" id="CHEBI:30413"/>
    </cofactor>
</comment>
<evidence type="ECO:0000256" key="11">
    <source>
        <dbReference type="ARBA" id="ARBA00023033"/>
    </source>
</evidence>
<keyword evidence="9" id="KW-0560">Oxidoreductase</keyword>
<dbReference type="Gene3D" id="1.10.630.10">
    <property type="entry name" value="Cytochrome P450"/>
    <property type="match status" value="2"/>
</dbReference>
<keyword evidence="10" id="KW-0408">Iron</keyword>
<organism evidence="13 14">
    <name type="scientific">Marasmius tenuissimus</name>
    <dbReference type="NCBI Taxonomy" id="585030"/>
    <lineage>
        <taxon>Eukaryota</taxon>
        <taxon>Fungi</taxon>
        <taxon>Dikarya</taxon>
        <taxon>Basidiomycota</taxon>
        <taxon>Agaricomycotina</taxon>
        <taxon>Agaricomycetes</taxon>
        <taxon>Agaricomycetidae</taxon>
        <taxon>Agaricales</taxon>
        <taxon>Marasmiineae</taxon>
        <taxon>Marasmiaceae</taxon>
        <taxon>Marasmius</taxon>
    </lineage>
</organism>
<evidence type="ECO:0000313" key="14">
    <source>
        <dbReference type="Proteomes" id="UP001437256"/>
    </source>
</evidence>
<dbReference type="PANTHER" id="PTHR24305:SF166">
    <property type="entry name" value="CYTOCHROME P450 12A4, MITOCHONDRIAL-RELATED"/>
    <property type="match status" value="1"/>
</dbReference>
<evidence type="ECO:0000256" key="10">
    <source>
        <dbReference type="ARBA" id="ARBA00023004"/>
    </source>
</evidence>
<sequence length="464" mass="53056">MIELTSNFYTLAGVITCALCVLVVKQFNPPAELQHLPRVPILPLLWSYAKGEVEDIRIKKLIVPFANEKNEGVVVVYALGRWIVHVLDHKIGRDLSADIDTWPKEEPPDDSLLWRFVGRTNVILSNGSNWKRHSRVVRSALGRTVPIGDFVSLAHKLFKRMGSGGRFNFDDLTMRYTLDAVGTTTFGHNFNAINEVDNPFVNDYNSVMDSIASIPYIVFPFLERWAPRPKVIKKIDSLVAMFSRILEEKKHNKGDDMLTFMLEDDTTAGAMSSLVYYLAKKPELQEKCRKEVIAAMGEKEPNMENMRDMPFLQACIREALRINTPITYMVPRASKYEANLVSSSGKRYYLPPNTSVILNICAIHYNNEYWPDPYEFLPGRFMAKDSKEEARLDASLWLPFALGPRQCPARNFALYELRTLASMLLQQWSWTLPKDSKHSEFPQNGFSPFALSLPKDMEIEFTKV</sequence>
<dbReference type="SUPFAM" id="SSF48264">
    <property type="entry name" value="Cytochrome P450"/>
    <property type="match status" value="1"/>
</dbReference>
<keyword evidence="7" id="KW-0479">Metal-binding</keyword>
<evidence type="ECO:0000256" key="4">
    <source>
        <dbReference type="ARBA" id="ARBA00010617"/>
    </source>
</evidence>
<keyword evidence="12" id="KW-0472">Membrane</keyword>
<comment type="similarity">
    <text evidence="4">Belongs to the cytochrome P450 family.</text>
</comment>
<dbReference type="PRINTS" id="PR00385">
    <property type="entry name" value="P450"/>
</dbReference>
<evidence type="ECO:0000256" key="8">
    <source>
        <dbReference type="ARBA" id="ARBA00022989"/>
    </source>
</evidence>
<evidence type="ECO:0000256" key="12">
    <source>
        <dbReference type="ARBA" id="ARBA00023136"/>
    </source>
</evidence>
<evidence type="ECO:0008006" key="15">
    <source>
        <dbReference type="Google" id="ProtNLM"/>
    </source>
</evidence>